<dbReference type="PANTHER" id="PTHR43201:SF8">
    <property type="entry name" value="ACYL-COA SYNTHETASE FAMILY MEMBER 3"/>
    <property type="match status" value="1"/>
</dbReference>
<dbReference type="EC" id="6.2.1.47" evidence="3"/>
<dbReference type="InterPro" id="IPR045851">
    <property type="entry name" value="AMP-bd_C_sf"/>
</dbReference>
<dbReference type="GO" id="GO:0016874">
    <property type="term" value="F:ligase activity"/>
    <property type="evidence" value="ECO:0007669"/>
    <property type="project" value="UniProtKB-KW"/>
</dbReference>
<dbReference type="EC" id="2.3.1.40" evidence="3"/>
<keyword evidence="3" id="KW-0436">Ligase</keyword>
<dbReference type="PANTHER" id="PTHR43201">
    <property type="entry name" value="ACYL-COA SYNTHETASE"/>
    <property type="match status" value="1"/>
</dbReference>
<reference evidence="3 4" key="1">
    <citation type="submission" date="2024-03" db="EMBL/GenBank/DDBJ databases">
        <title>Complete Genome Sequence and Annotation of Ignatzschineria larvae DSM 13226.</title>
        <authorList>
            <person name="Cantrell E."/>
            <person name="Burcham Z.M."/>
        </authorList>
    </citation>
    <scope>NUCLEOTIDE SEQUENCE [LARGE SCALE GENOMIC DNA]</scope>
    <source>
        <strain evidence="3 4">DSM 13226</strain>
    </source>
</reference>
<dbReference type="PROSITE" id="PS00455">
    <property type="entry name" value="AMP_BINDING"/>
    <property type="match status" value="1"/>
</dbReference>
<comment type="similarity">
    <text evidence="1">Belongs to the ATP-dependent AMP-binding enzyme family.</text>
</comment>
<dbReference type="InterPro" id="IPR020845">
    <property type="entry name" value="AMP-binding_CS"/>
</dbReference>
<keyword evidence="3" id="KW-0012">Acyltransferase</keyword>
<dbReference type="Pfam" id="PF00501">
    <property type="entry name" value="AMP-binding"/>
    <property type="match status" value="1"/>
</dbReference>
<dbReference type="Gene3D" id="3.40.50.12780">
    <property type="entry name" value="N-terminal domain of ligase-like"/>
    <property type="match status" value="1"/>
</dbReference>
<dbReference type="Proteomes" id="UP001449178">
    <property type="component" value="Chromosome"/>
</dbReference>
<protein>
    <submittedName>
        <fullName evidence="3">Bifunctional acyl-ACP--phospholipid O-acyltransferase/long-chain-fatty-acid--ACP ligase</fullName>
        <ecNumber evidence="3">2.3.1.40</ecNumber>
        <ecNumber evidence="3">6.2.1.47</ecNumber>
    </submittedName>
</protein>
<dbReference type="Gene3D" id="3.30.300.30">
    <property type="match status" value="1"/>
</dbReference>
<name>A0ABZ3BZD9_9GAMM</name>
<dbReference type="InterPro" id="IPR000873">
    <property type="entry name" value="AMP-dep_synth/lig_dom"/>
</dbReference>
<dbReference type="SUPFAM" id="SSF56801">
    <property type="entry name" value="Acetyl-CoA synthetase-like"/>
    <property type="match status" value="1"/>
</dbReference>
<keyword evidence="4" id="KW-1185">Reference proteome</keyword>
<dbReference type="SMART" id="SM00563">
    <property type="entry name" value="PlsC"/>
    <property type="match status" value="1"/>
</dbReference>
<evidence type="ECO:0000259" key="2">
    <source>
        <dbReference type="SMART" id="SM00563"/>
    </source>
</evidence>
<gene>
    <name evidence="3" type="primary">aas</name>
    <name evidence="3" type="ORF">WMO13_09020</name>
</gene>
<sequence length="720" mass="81455">MKWLLRTIFTFFYRVDLKIDPTSRKMQGIIICNHQSFLDGILLGLFLPQKPLFVIDRLIAERWYFKWPLKFIPHLTLDSTHPMSIKTLIQVAKSDQSIVIFPEGRITLTGSLMKIYEGAAFVAYKSHKPLIPVYIEGAEHSYFSRLKGLVKRRLFPKIRITMQAPHDITLPKELPVAQTRHYLAQFTQEILMNTRLDIFKPTSLFTSILEARNEFGKEKLCIEDITRKPLSYQKLIESALALSRLFKKHTDEQERVGVLLPNTNAAAITIFGLNAINRVSALINYSAGIEGVDAAITSAKIKTIVTSRKFIKEAKLQPLLDHFPQIQWLYLEDLRQALTIRDKLWVWWSRRKPTKYLPKVNAEDEAIILFTSGSEGKPKGVVHTNRSLLTNVEQLRTIADFTAKDTFMVALPLFHAFGLTAGLLTSIISGAKAFLYPSPLHYRVIPEMIYELQATVFFGTSTFLQNYARYANAADFASLRYVVAGAEKLNQNVKETWQEKFGIRILEGYGATECAPVISINVPTDYKENTIGKILPGLDAKLLPIEGIEEGGKLLVKGGNIMEGYLHYQTPGIISRESLEQNDGWYDTGDIVKIDDDGFLTIIGRAKRFAKIAGEMVSLETAERIFRETYPDYQHAAATRTDQSKGEAIVIFTTAPMDTDRKALAQTARSLGLPELAISRDIRFLQELPRLGSGKINYQALNDLVLAEQNENKDKDKSTE</sequence>
<evidence type="ECO:0000313" key="4">
    <source>
        <dbReference type="Proteomes" id="UP001449178"/>
    </source>
</evidence>
<organism evidence="3 4">
    <name type="scientific">Ignatzschineria larvae DSM 13226</name>
    <dbReference type="NCBI Taxonomy" id="1111732"/>
    <lineage>
        <taxon>Bacteria</taxon>
        <taxon>Pseudomonadati</taxon>
        <taxon>Pseudomonadota</taxon>
        <taxon>Gammaproteobacteria</taxon>
        <taxon>Cardiobacteriales</taxon>
        <taxon>Ignatzschineriaceae</taxon>
        <taxon>Ignatzschineria</taxon>
    </lineage>
</organism>
<keyword evidence="3" id="KW-0808">Transferase</keyword>
<dbReference type="SUPFAM" id="SSF69593">
    <property type="entry name" value="Glycerol-3-phosphate (1)-acyltransferase"/>
    <property type="match status" value="1"/>
</dbReference>
<dbReference type="InterPro" id="IPR002123">
    <property type="entry name" value="Plipid/glycerol_acylTrfase"/>
</dbReference>
<dbReference type="CDD" id="cd07989">
    <property type="entry name" value="LPLAT_AGPAT-like"/>
    <property type="match status" value="1"/>
</dbReference>
<accession>A0ABZ3BZD9</accession>
<dbReference type="InterPro" id="IPR042099">
    <property type="entry name" value="ANL_N_sf"/>
</dbReference>
<evidence type="ECO:0000256" key="1">
    <source>
        <dbReference type="ARBA" id="ARBA00006432"/>
    </source>
</evidence>
<dbReference type="RefSeq" id="WP_034855610.1">
    <property type="nucleotide sequence ID" value="NZ_AZOD01000014.1"/>
</dbReference>
<dbReference type="NCBIfam" id="NF005959">
    <property type="entry name" value="PRK08043.1"/>
    <property type="match status" value="1"/>
</dbReference>
<evidence type="ECO:0000313" key="3">
    <source>
        <dbReference type="EMBL" id="WZW87499.1"/>
    </source>
</evidence>
<dbReference type="EMBL" id="CP150637">
    <property type="protein sequence ID" value="WZW87499.1"/>
    <property type="molecule type" value="Genomic_DNA"/>
</dbReference>
<proteinExistence type="inferred from homology"/>
<feature type="domain" description="Phospholipid/glycerol acyltransferase" evidence="2">
    <location>
        <begin position="28"/>
        <end position="138"/>
    </location>
</feature>
<dbReference type="Pfam" id="PF01553">
    <property type="entry name" value="Acyltransferase"/>
    <property type="match status" value="1"/>
</dbReference>
<dbReference type="GO" id="GO:0008779">
    <property type="term" value="F:acyl-[acyl-carrier-protein]-phospholipid O-acyltransferase activity"/>
    <property type="evidence" value="ECO:0007669"/>
    <property type="project" value="UniProtKB-EC"/>
</dbReference>